<evidence type="ECO:0000259" key="7">
    <source>
        <dbReference type="PROSITE" id="PS50885"/>
    </source>
</evidence>
<dbReference type="Gene3D" id="6.10.340.10">
    <property type="match status" value="1"/>
</dbReference>
<dbReference type="eggNOG" id="arCOG02320">
    <property type="taxonomic scope" value="Archaea"/>
</dbReference>
<feature type="region of interest" description="Disordered" evidence="5">
    <location>
        <begin position="766"/>
        <end position="793"/>
    </location>
</feature>
<gene>
    <name evidence="8" type="ordered locus">Natgr_2826</name>
</gene>
<reference evidence="9" key="1">
    <citation type="submission" date="2012-03" db="EMBL/GenBank/DDBJ databases">
        <title>Complete sequence of Natronobacterium gregoryi SP2.</title>
        <authorList>
            <person name="Lucas S."/>
            <person name="Han J."/>
            <person name="Lapidus A."/>
            <person name="Cheng J.-F."/>
            <person name="Goodwin L."/>
            <person name="Pitluck S."/>
            <person name="Peters L."/>
            <person name="Mikhailova N."/>
            <person name="Teshima H."/>
            <person name="Detter J.C."/>
            <person name="Han C."/>
            <person name="Tapia R."/>
            <person name="Land M."/>
            <person name="Hauser L."/>
            <person name="Kyrpides N."/>
            <person name="Ivanova N."/>
            <person name="Pagani I."/>
            <person name="Sproer C."/>
            <person name="Anderson I."/>
            <person name="Woyke T."/>
        </authorList>
    </citation>
    <scope>NUCLEOTIDE SEQUENCE [LARGE SCALE GENOMIC DNA]</scope>
    <source>
        <strain evidence="9">ATCC 43098 / CCM 3738 / NCIMB 2189 / SP2</strain>
    </source>
</reference>
<name>L0ALN8_NATGS</name>
<feature type="coiled-coil region" evidence="4">
    <location>
        <begin position="451"/>
        <end position="502"/>
    </location>
</feature>
<evidence type="ECO:0000256" key="2">
    <source>
        <dbReference type="ARBA" id="ARBA00029447"/>
    </source>
</evidence>
<feature type="domain" description="HAMP" evidence="7">
    <location>
        <begin position="406"/>
        <end position="459"/>
    </location>
</feature>
<evidence type="ECO:0000313" key="8">
    <source>
        <dbReference type="EMBL" id="AFZ73970.1"/>
    </source>
</evidence>
<dbReference type="SUPFAM" id="SSF58104">
    <property type="entry name" value="Methyl-accepting chemotaxis protein (MCP) signaling domain"/>
    <property type="match status" value="1"/>
</dbReference>
<evidence type="ECO:0000256" key="3">
    <source>
        <dbReference type="PROSITE-ProRule" id="PRU00284"/>
    </source>
</evidence>
<evidence type="ECO:0000256" key="1">
    <source>
        <dbReference type="ARBA" id="ARBA00023224"/>
    </source>
</evidence>
<dbReference type="Gene3D" id="6.10.250.1910">
    <property type="match status" value="1"/>
</dbReference>
<dbReference type="CDD" id="cd11386">
    <property type="entry name" value="MCP_signal"/>
    <property type="match status" value="1"/>
</dbReference>
<dbReference type="GO" id="GO:0004888">
    <property type="term" value="F:transmembrane signaling receptor activity"/>
    <property type="evidence" value="ECO:0007669"/>
    <property type="project" value="InterPro"/>
</dbReference>
<dbReference type="PANTHER" id="PTHR32089:SF112">
    <property type="entry name" value="LYSOZYME-LIKE PROTEIN-RELATED"/>
    <property type="match status" value="1"/>
</dbReference>
<dbReference type="EMBL" id="CP003377">
    <property type="protein sequence ID" value="AFZ73970.1"/>
    <property type="molecule type" value="Genomic_DNA"/>
</dbReference>
<feature type="domain" description="Methyl-accepting transducer" evidence="6">
    <location>
        <begin position="478"/>
        <end position="714"/>
    </location>
</feature>
<dbReference type="KEGG" id="nge:Natgr_2826"/>
<evidence type="ECO:0000313" key="9">
    <source>
        <dbReference type="Proteomes" id="UP000010468"/>
    </source>
</evidence>
<dbReference type="PRINTS" id="PR00260">
    <property type="entry name" value="CHEMTRNSDUCR"/>
</dbReference>
<evidence type="ECO:0000259" key="6">
    <source>
        <dbReference type="PROSITE" id="PS50111"/>
    </source>
</evidence>
<dbReference type="InterPro" id="IPR004089">
    <property type="entry name" value="MCPsignal_dom"/>
</dbReference>
<accession>L0ALN8</accession>
<dbReference type="Pfam" id="PF00015">
    <property type="entry name" value="MCPsignal"/>
    <property type="match status" value="1"/>
</dbReference>
<feature type="coiled-coil region" evidence="4">
    <location>
        <begin position="363"/>
        <end position="414"/>
    </location>
</feature>
<dbReference type="InterPro" id="IPR003660">
    <property type="entry name" value="HAMP_dom"/>
</dbReference>
<dbReference type="eggNOG" id="arCOG02322">
    <property type="taxonomic scope" value="Archaea"/>
</dbReference>
<feature type="coiled-coil region" evidence="4">
    <location>
        <begin position="549"/>
        <end position="576"/>
    </location>
</feature>
<dbReference type="PANTHER" id="PTHR32089">
    <property type="entry name" value="METHYL-ACCEPTING CHEMOTAXIS PROTEIN MCPB"/>
    <property type="match status" value="1"/>
</dbReference>
<dbReference type="Proteomes" id="UP000010468">
    <property type="component" value="Chromosome"/>
</dbReference>
<dbReference type="GeneID" id="14209502"/>
<dbReference type="CDD" id="cd06225">
    <property type="entry name" value="HAMP"/>
    <property type="match status" value="1"/>
</dbReference>
<dbReference type="SMART" id="SM00283">
    <property type="entry name" value="MA"/>
    <property type="match status" value="1"/>
</dbReference>
<dbReference type="HOGENOM" id="CLU_000445_107_19_2"/>
<dbReference type="AlphaFoldDB" id="L0ALN8"/>
<dbReference type="GO" id="GO:0007165">
    <property type="term" value="P:signal transduction"/>
    <property type="evidence" value="ECO:0007669"/>
    <property type="project" value="UniProtKB-KW"/>
</dbReference>
<sequence length="793" mass="85273">MGVLTGVGISDSLTEEQSNAVQTNAELEAQQLGQWITGQERQIQMLSAHGDIRRDDADTVRATLDRELETMPDAVAAIHYVDQETETIAVSTDQTVEGSSITTDKDVEESLDPGEAFWPPDDGFSFEDDDDVLESWVYAERDQPTVALASPVPDSEAVVVTVIRTHVHAEEFSSSIEGTNTVVMGGSTGLVLFAEDRENALMPYGSGEETGLEQRVLDPDVSNTGSLIEHGNIVGYASVPGTDWVVVKEAPESTALALQDEVRTGLTLLVGSSLLGLIVLSIVTARGPMRSLRKLSAQAKAIERGDLSSEIENDNRIDEVGQVRNSFADIRNYLETAADQADAIAGQEFDAAVLEEDVPGRLGDSLETMHQDLEQSIEELEQSKAEAEAAQEEAAEARQEAEDLADHLERKAAEFADGMADAAEGDFTRRLDADVDNEALVEIATAFNAMLEDLERTIVDVQALAEDVDDISADVTHRVKEIERASDEVSHSTEEIATATADQSDRFQAVYGEMNDLSATIEEIASTADNVATVSEEAANRADVAGDAASAIRTQMNALERQADEITDQIRQLDDEMGEISEIVDLIDDIAGQTNLLALNASIEAAAAGEDGDGFAVVADEVKSLAEETGEATQRVDDLITDVQASVDDTVDEIEQMRDRVDDGTEVVDKGIDAIDGIADQVETANESIQSINDATDDQARASERVVDMVDEATTISEETKDETETVAAAVEEQTATISEVASGANSLTERADDLRHSLAAFQVDADANERESGDSDIVLRHDETDTESPDSW</sequence>
<protein>
    <submittedName>
        <fullName evidence="8">Methyl-accepting chemotaxis protein</fullName>
    </submittedName>
</protein>
<comment type="similarity">
    <text evidence="2">Belongs to the methyl-accepting chemotaxis (MCP) protein family.</text>
</comment>
<dbReference type="GO" id="GO:0006935">
    <property type="term" value="P:chemotaxis"/>
    <property type="evidence" value="ECO:0007669"/>
    <property type="project" value="InterPro"/>
</dbReference>
<dbReference type="RefSeq" id="WP_015233712.1">
    <property type="nucleotide sequence ID" value="NC_019792.1"/>
</dbReference>
<dbReference type="SMART" id="SM00304">
    <property type="entry name" value="HAMP"/>
    <property type="match status" value="3"/>
</dbReference>
<feature type="domain" description="HAMP" evidence="7">
    <location>
        <begin position="289"/>
        <end position="339"/>
    </location>
</feature>
<dbReference type="Gene3D" id="1.10.287.950">
    <property type="entry name" value="Methyl-accepting chemotaxis protein"/>
    <property type="match status" value="1"/>
</dbReference>
<evidence type="ECO:0000256" key="5">
    <source>
        <dbReference type="SAM" id="MobiDB-lite"/>
    </source>
</evidence>
<dbReference type="PROSITE" id="PS50111">
    <property type="entry name" value="CHEMOTAXIS_TRANSDUC_2"/>
    <property type="match status" value="1"/>
</dbReference>
<keyword evidence="9" id="KW-1185">Reference proteome</keyword>
<dbReference type="Pfam" id="PF00672">
    <property type="entry name" value="HAMP"/>
    <property type="match status" value="1"/>
</dbReference>
<keyword evidence="4" id="KW-0175">Coiled coil</keyword>
<proteinExistence type="inferred from homology"/>
<organism evidence="8 9">
    <name type="scientific">Natronobacterium gregoryi (strain ATCC 43098 / DSM 3393 / CCM 3738 / CIP 104747 / IAM 13177 / JCM 8860 / NBRC 102187 / NCIMB 2189 / SP2)</name>
    <dbReference type="NCBI Taxonomy" id="797304"/>
    <lineage>
        <taxon>Archaea</taxon>
        <taxon>Methanobacteriati</taxon>
        <taxon>Methanobacteriota</taxon>
        <taxon>Stenosarchaea group</taxon>
        <taxon>Halobacteria</taxon>
        <taxon>Halobacteriales</taxon>
        <taxon>Natrialbaceae</taxon>
        <taxon>Natronobacterium</taxon>
    </lineage>
</organism>
<dbReference type="InterPro" id="IPR004090">
    <property type="entry name" value="Chemotax_Me-accpt_rcpt"/>
</dbReference>
<feature type="compositionally biased region" description="Basic and acidic residues" evidence="5">
    <location>
        <begin position="768"/>
        <end position="784"/>
    </location>
</feature>
<dbReference type="GO" id="GO:0016020">
    <property type="term" value="C:membrane"/>
    <property type="evidence" value="ECO:0007669"/>
    <property type="project" value="InterPro"/>
</dbReference>
<evidence type="ECO:0000256" key="4">
    <source>
        <dbReference type="SAM" id="Coils"/>
    </source>
</evidence>
<keyword evidence="1 3" id="KW-0807">Transducer</keyword>
<dbReference type="PROSITE" id="PS50885">
    <property type="entry name" value="HAMP"/>
    <property type="match status" value="2"/>
</dbReference>
<dbReference type="STRING" id="797304.Natgr_2826"/>